<evidence type="ECO:0000256" key="3">
    <source>
        <dbReference type="ARBA" id="ARBA00022692"/>
    </source>
</evidence>
<keyword evidence="5 6" id="KW-0472">Membrane</keyword>
<comment type="subcellular location">
    <subcellularLocation>
        <location evidence="1">Cell membrane</location>
        <topology evidence="1">Multi-pass membrane protein</topology>
    </subcellularLocation>
</comment>
<feature type="transmembrane region" description="Helical" evidence="6">
    <location>
        <begin position="227"/>
        <end position="251"/>
    </location>
</feature>
<feature type="transmembrane region" description="Helical" evidence="6">
    <location>
        <begin position="150"/>
        <end position="168"/>
    </location>
</feature>
<keyword evidence="8" id="KW-1185">Reference proteome</keyword>
<proteinExistence type="predicted"/>
<feature type="transmembrane region" description="Helical" evidence="6">
    <location>
        <begin position="271"/>
        <end position="297"/>
    </location>
</feature>
<evidence type="ECO:0000313" key="8">
    <source>
        <dbReference type="Proteomes" id="UP000660668"/>
    </source>
</evidence>
<feature type="transmembrane region" description="Helical" evidence="6">
    <location>
        <begin position="198"/>
        <end position="220"/>
    </location>
</feature>
<dbReference type="EMBL" id="JADKPO010000006">
    <property type="protein sequence ID" value="MBF4767276.1"/>
    <property type="molecule type" value="Genomic_DNA"/>
</dbReference>
<accession>A0A930YG73</accession>
<reference evidence="7" key="1">
    <citation type="submission" date="2020-11" db="EMBL/GenBank/DDBJ databases">
        <title>Nocardioides cynanchi sp. nov., isolated from soil of rhizosphere of Cynanchum wilfordii.</title>
        <authorList>
            <person name="Lee J.-S."/>
            <person name="Suh M.K."/>
            <person name="Kim J.-S."/>
        </authorList>
    </citation>
    <scope>NUCLEOTIDE SEQUENCE</scope>
    <source>
        <strain evidence="7">KCTC 19276</strain>
    </source>
</reference>
<evidence type="ECO:0000256" key="4">
    <source>
        <dbReference type="ARBA" id="ARBA00022989"/>
    </source>
</evidence>
<dbReference type="RefSeq" id="WP_194695433.1">
    <property type="nucleotide sequence ID" value="NZ_JADKPO010000006.1"/>
</dbReference>
<dbReference type="InterPro" id="IPR022791">
    <property type="entry name" value="L-PG_synthase/AglD"/>
</dbReference>
<evidence type="ECO:0000313" key="7">
    <source>
        <dbReference type="EMBL" id="MBF4767276.1"/>
    </source>
</evidence>
<dbReference type="Pfam" id="PF03706">
    <property type="entry name" value="LPG_synthase_TM"/>
    <property type="match status" value="1"/>
</dbReference>
<feature type="transmembrane region" description="Helical" evidence="6">
    <location>
        <begin position="6"/>
        <end position="23"/>
    </location>
</feature>
<keyword evidence="4 6" id="KW-1133">Transmembrane helix</keyword>
<keyword evidence="2" id="KW-1003">Cell membrane</keyword>
<feature type="transmembrane region" description="Helical" evidence="6">
    <location>
        <begin position="44"/>
        <end position="63"/>
    </location>
</feature>
<evidence type="ECO:0000256" key="2">
    <source>
        <dbReference type="ARBA" id="ARBA00022475"/>
    </source>
</evidence>
<organism evidence="7 8">
    <name type="scientific">Nocardioides agariphilus</name>
    <dbReference type="NCBI Taxonomy" id="433664"/>
    <lineage>
        <taxon>Bacteria</taxon>
        <taxon>Bacillati</taxon>
        <taxon>Actinomycetota</taxon>
        <taxon>Actinomycetes</taxon>
        <taxon>Propionibacteriales</taxon>
        <taxon>Nocardioidaceae</taxon>
        <taxon>Nocardioides</taxon>
    </lineage>
</organism>
<evidence type="ECO:0000256" key="1">
    <source>
        <dbReference type="ARBA" id="ARBA00004651"/>
    </source>
</evidence>
<name>A0A930YG73_9ACTN</name>
<dbReference type="Proteomes" id="UP000660668">
    <property type="component" value="Unassembled WGS sequence"/>
</dbReference>
<feature type="transmembrane region" description="Helical" evidence="6">
    <location>
        <begin position="121"/>
        <end position="143"/>
    </location>
</feature>
<evidence type="ECO:0000256" key="6">
    <source>
        <dbReference type="SAM" id="Phobius"/>
    </source>
</evidence>
<keyword evidence="3 6" id="KW-0812">Transmembrane</keyword>
<sequence length="311" mass="32987">MAKQLATRVVAILAIVVCCLLAGRTLWTHHTEFYDAVDEMGVRPVLLSFALAFVATLANWPAWHNLLLSLNAHLPVRESARLFFVSQLGKYLPGSIWPIAAQAEVGRRYGVPRVTMVGANVIATLMSCAVGLIIAAATLPFLAPRMWVGYFWILLLIPVLGIAIHPRMAPRVLNRVLVGLGRSPVGYPPRLLSFLRPASWSCVVWLSLGGHVASLALSLVGGGADTVLLCVAATAVAVTAGVLVVPLPAGIGVRDVVLTALLLTIMNSPQALLAVIVSRLMLVAADLLLALIALVAFKRATEVSAGQSHLT</sequence>
<dbReference type="AlphaFoldDB" id="A0A930YG73"/>
<gene>
    <name evidence="7" type="ORF">ISU10_05795</name>
</gene>
<dbReference type="GO" id="GO:0005886">
    <property type="term" value="C:plasma membrane"/>
    <property type="evidence" value="ECO:0007669"/>
    <property type="project" value="UniProtKB-SubCell"/>
</dbReference>
<comment type="caution">
    <text evidence="7">The sequence shown here is derived from an EMBL/GenBank/DDBJ whole genome shotgun (WGS) entry which is preliminary data.</text>
</comment>
<protein>
    <submittedName>
        <fullName evidence="7">Flippase-like domain-containing protein</fullName>
    </submittedName>
</protein>
<evidence type="ECO:0000256" key="5">
    <source>
        <dbReference type="ARBA" id="ARBA00023136"/>
    </source>
</evidence>